<dbReference type="PANTHER" id="PTHR21180:SF32">
    <property type="entry name" value="ENDONUCLEASE_EXONUCLEASE_PHOSPHATASE FAMILY DOMAIN-CONTAINING PROTEIN 1"/>
    <property type="match status" value="1"/>
</dbReference>
<evidence type="ECO:0000256" key="2">
    <source>
        <dbReference type="SAM" id="SignalP"/>
    </source>
</evidence>
<dbReference type="RefSeq" id="WP_201683345.1">
    <property type="nucleotide sequence ID" value="NZ_JAEQNA010000002.1"/>
</dbReference>
<reference evidence="3" key="1">
    <citation type="submission" date="2021-01" db="EMBL/GenBank/DDBJ databases">
        <title>Ramlibacter sp. strain AW1 16S ribosomal RNA gene Genome sequencing and assembly.</title>
        <authorList>
            <person name="Kang M."/>
        </authorList>
    </citation>
    <scope>NUCLEOTIDE SEQUENCE</scope>
    <source>
        <strain evidence="3">AW1</strain>
    </source>
</reference>
<feature type="region of interest" description="Disordered" evidence="1">
    <location>
        <begin position="80"/>
        <end position="105"/>
    </location>
</feature>
<name>A0A936ZMY5_9BURK</name>
<organism evidence="3 4">
    <name type="scientific">Ramlibacter aurantiacus</name>
    <dbReference type="NCBI Taxonomy" id="2801330"/>
    <lineage>
        <taxon>Bacteria</taxon>
        <taxon>Pseudomonadati</taxon>
        <taxon>Pseudomonadota</taxon>
        <taxon>Betaproteobacteria</taxon>
        <taxon>Burkholderiales</taxon>
        <taxon>Comamonadaceae</taxon>
        <taxon>Ramlibacter</taxon>
    </lineage>
</organism>
<dbReference type="Proteomes" id="UP000613011">
    <property type="component" value="Unassembled WGS sequence"/>
</dbReference>
<dbReference type="PANTHER" id="PTHR21180">
    <property type="entry name" value="ENDONUCLEASE/EXONUCLEASE/PHOSPHATASE FAMILY DOMAIN-CONTAINING PROTEIN 1"/>
    <property type="match status" value="1"/>
</dbReference>
<dbReference type="GO" id="GO:0015627">
    <property type="term" value="C:type II protein secretion system complex"/>
    <property type="evidence" value="ECO:0007669"/>
    <property type="project" value="TreeGrafter"/>
</dbReference>
<feature type="signal peptide" evidence="2">
    <location>
        <begin position="1"/>
        <end position="19"/>
    </location>
</feature>
<feature type="compositionally biased region" description="Basic and acidic residues" evidence="1">
    <location>
        <begin position="95"/>
        <end position="105"/>
    </location>
</feature>
<dbReference type="Pfam" id="PF12836">
    <property type="entry name" value="HHH_3"/>
    <property type="match status" value="1"/>
</dbReference>
<gene>
    <name evidence="3" type="ORF">JI739_07870</name>
</gene>
<protein>
    <submittedName>
        <fullName evidence="3">Helix-hairpin-helix domain-containing protein</fullName>
    </submittedName>
</protein>
<dbReference type="InterPro" id="IPR051675">
    <property type="entry name" value="Endo/Exo/Phosphatase_dom_1"/>
</dbReference>
<keyword evidence="2" id="KW-0732">Signal</keyword>
<dbReference type="Gene3D" id="1.10.150.320">
    <property type="entry name" value="Photosystem II 12 kDa extrinsic protein"/>
    <property type="match status" value="1"/>
</dbReference>
<keyword evidence="4" id="KW-1185">Reference proteome</keyword>
<dbReference type="InterPro" id="IPR010994">
    <property type="entry name" value="RuvA_2-like"/>
</dbReference>
<dbReference type="AlphaFoldDB" id="A0A936ZMY5"/>
<accession>A0A936ZMY5</accession>
<dbReference type="SUPFAM" id="SSF47781">
    <property type="entry name" value="RuvA domain 2-like"/>
    <property type="match status" value="1"/>
</dbReference>
<sequence>MLKRIIVAGAALLCVAAFAAVDVNKASEAELDAVKGLGPATTKLILDQRKSGTFKNWDDLIARVNGIGPARAARLSSEGLTVGGDPFKAPGATKLKPDPTKEPKK</sequence>
<proteinExistence type="predicted"/>
<evidence type="ECO:0000313" key="3">
    <source>
        <dbReference type="EMBL" id="MBL0420258.1"/>
    </source>
</evidence>
<comment type="caution">
    <text evidence="3">The sequence shown here is derived from an EMBL/GenBank/DDBJ whole genome shotgun (WGS) entry which is preliminary data.</text>
</comment>
<feature type="chain" id="PRO_5037005995" evidence="2">
    <location>
        <begin position="20"/>
        <end position="105"/>
    </location>
</feature>
<dbReference type="EMBL" id="JAEQNA010000002">
    <property type="protein sequence ID" value="MBL0420258.1"/>
    <property type="molecule type" value="Genomic_DNA"/>
</dbReference>
<dbReference type="GO" id="GO:0015628">
    <property type="term" value="P:protein secretion by the type II secretion system"/>
    <property type="evidence" value="ECO:0007669"/>
    <property type="project" value="TreeGrafter"/>
</dbReference>
<evidence type="ECO:0000256" key="1">
    <source>
        <dbReference type="SAM" id="MobiDB-lite"/>
    </source>
</evidence>
<evidence type="ECO:0000313" key="4">
    <source>
        <dbReference type="Proteomes" id="UP000613011"/>
    </source>
</evidence>